<evidence type="ECO:0000313" key="1">
    <source>
        <dbReference type="EMBL" id="JAH96951.1"/>
    </source>
</evidence>
<dbReference type="EMBL" id="GBXM01011626">
    <property type="protein sequence ID" value="JAH96951.1"/>
    <property type="molecule type" value="Transcribed_RNA"/>
</dbReference>
<proteinExistence type="predicted"/>
<reference evidence="1" key="2">
    <citation type="journal article" date="2015" name="Fish Shellfish Immunol.">
        <title>Early steps in the European eel (Anguilla anguilla)-Vibrio vulnificus interaction in the gills: Role of the RtxA13 toxin.</title>
        <authorList>
            <person name="Callol A."/>
            <person name="Pajuelo D."/>
            <person name="Ebbesson L."/>
            <person name="Teles M."/>
            <person name="MacKenzie S."/>
            <person name="Amaro C."/>
        </authorList>
    </citation>
    <scope>NUCLEOTIDE SEQUENCE</scope>
</reference>
<sequence>MNTIENVTKLSTVQCFSRFGSGRITHSLSCSLTLSKNINIPGDTGCGSRSFSIMHNCFIFQKMNTFYTCSQKCKFVWQRCSRGHDGGHDK</sequence>
<protein>
    <submittedName>
        <fullName evidence="1">Uncharacterized protein</fullName>
    </submittedName>
</protein>
<reference evidence="1" key="1">
    <citation type="submission" date="2014-11" db="EMBL/GenBank/DDBJ databases">
        <authorList>
            <person name="Amaro Gonzalez C."/>
        </authorList>
    </citation>
    <scope>NUCLEOTIDE SEQUENCE</scope>
</reference>
<dbReference type="AlphaFoldDB" id="A0A0E9X3B1"/>
<accession>A0A0E9X3B1</accession>
<organism evidence="1">
    <name type="scientific">Anguilla anguilla</name>
    <name type="common">European freshwater eel</name>
    <name type="synonym">Muraena anguilla</name>
    <dbReference type="NCBI Taxonomy" id="7936"/>
    <lineage>
        <taxon>Eukaryota</taxon>
        <taxon>Metazoa</taxon>
        <taxon>Chordata</taxon>
        <taxon>Craniata</taxon>
        <taxon>Vertebrata</taxon>
        <taxon>Euteleostomi</taxon>
        <taxon>Actinopterygii</taxon>
        <taxon>Neopterygii</taxon>
        <taxon>Teleostei</taxon>
        <taxon>Anguilliformes</taxon>
        <taxon>Anguillidae</taxon>
        <taxon>Anguilla</taxon>
    </lineage>
</organism>
<name>A0A0E9X3B1_ANGAN</name>